<dbReference type="VEuPathDB" id="TriTrypDB:TCSYLVIO_010008"/>
<dbReference type="VEuPathDB" id="TriTrypDB:TcCL_NonESM07186"/>
<dbReference type="OrthoDB" id="271644at2759"/>
<feature type="transmembrane region" description="Helical" evidence="1">
    <location>
        <begin position="478"/>
        <end position="502"/>
    </location>
</feature>
<comment type="caution">
    <text evidence="2">The sequence shown here is derived from an EMBL/GenBank/DDBJ whole genome shotgun (WGS) entry which is preliminary data.</text>
</comment>
<keyword evidence="1" id="KW-0812">Transmembrane</keyword>
<keyword evidence="1" id="KW-1133">Transmembrane helix</keyword>
<evidence type="ECO:0000256" key="1">
    <source>
        <dbReference type="SAM" id="Phobius"/>
    </source>
</evidence>
<organism evidence="2 3">
    <name type="scientific">Trypanosoma cruzi</name>
    <dbReference type="NCBI Taxonomy" id="5693"/>
    <lineage>
        <taxon>Eukaryota</taxon>
        <taxon>Discoba</taxon>
        <taxon>Euglenozoa</taxon>
        <taxon>Kinetoplastea</taxon>
        <taxon>Metakinetoplastina</taxon>
        <taxon>Trypanosomatida</taxon>
        <taxon>Trypanosomatidae</taxon>
        <taxon>Trypanosoma</taxon>
        <taxon>Schizotrypanum</taxon>
    </lineage>
</organism>
<keyword evidence="1" id="KW-0472">Membrane</keyword>
<dbReference type="VEuPathDB" id="TriTrypDB:C3747_7g455"/>
<proteinExistence type="predicted"/>
<dbReference type="VEuPathDB" id="TriTrypDB:TcCLB.503527.10"/>
<reference evidence="2 3" key="1">
    <citation type="journal article" date="2018" name="Microb. Genom.">
        <title>Expanding an expanded genome: long-read sequencing of Trypanosoma cruzi.</title>
        <authorList>
            <person name="Berna L."/>
            <person name="Rodriguez M."/>
            <person name="Chiribao M.L."/>
            <person name="Parodi-Talice A."/>
            <person name="Pita S."/>
            <person name="Rijo G."/>
            <person name="Alvarez-Valin F."/>
            <person name="Robello C."/>
        </authorList>
    </citation>
    <scope>NUCLEOTIDE SEQUENCE [LARGE SCALE GENOMIC DNA]</scope>
    <source>
        <strain evidence="2 3">Dm28c</strain>
    </source>
</reference>
<dbReference type="InterPro" id="IPR045861">
    <property type="entry name" value="CorA_cytoplasmic_dom"/>
</dbReference>
<dbReference type="PANTHER" id="PTHR21535:SF92">
    <property type="entry name" value="CATION TRANSPORTER"/>
    <property type="match status" value="1"/>
</dbReference>
<dbReference type="VEuPathDB" id="TriTrypDB:BCY84_16213"/>
<gene>
    <name evidence="2" type="ORF">C4B63_13g260</name>
</gene>
<feature type="transmembrane region" description="Helical" evidence="1">
    <location>
        <begin position="438"/>
        <end position="458"/>
    </location>
</feature>
<dbReference type="EMBL" id="PRFA01000013">
    <property type="protein sequence ID" value="PWU98066.1"/>
    <property type="molecule type" value="Genomic_DNA"/>
</dbReference>
<accession>A0A2V2VQM9</accession>
<dbReference type="VEuPathDB" id="TriTrypDB:C4B63_13g260"/>
<dbReference type="VEuPathDB" id="TriTrypDB:TCDM_01120"/>
<dbReference type="SUPFAM" id="SSF143865">
    <property type="entry name" value="CorA soluble domain-like"/>
    <property type="match status" value="1"/>
</dbReference>
<dbReference type="Proteomes" id="UP000246121">
    <property type="component" value="Unassembled WGS sequence"/>
</dbReference>
<evidence type="ECO:0000313" key="2">
    <source>
        <dbReference type="EMBL" id="PWU98066.1"/>
    </source>
</evidence>
<evidence type="ECO:0000313" key="3">
    <source>
        <dbReference type="Proteomes" id="UP000246121"/>
    </source>
</evidence>
<dbReference type="PANTHER" id="PTHR21535">
    <property type="entry name" value="MAGNESIUM AND COBALT TRANSPORT PROTEIN/MITOCHONDRIAL IMPORT INNER MEMBRANE TRANSLOCASE SUBUNIT TIM8"/>
    <property type="match status" value="1"/>
</dbReference>
<name>A0A2V2VQM9_TRYCR</name>
<dbReference type="VEuPathDB" id="TriTrypDB:Tc_MARK_8561"/>
<dbReference type="VEuPathDB" id="TriTrypDB:ECC02_003910"/>
<dbReference type="VEuPathDB" id="TriTrypDB:TcBrA4_0004330"/>
<dbReference type="VEuPathDB" id="TriTrypDB:TcCLB.510299.20"/>
<dbReference type="VEuPathDB" id="TriTrypDB:TcG_01267"/>
<dbReference type="VEuPathDB" id="TriTrypDB:TcYC6_0079600"/>
<dbReference type="AlphaFoldDB" id="A0A2V2VQM9"/>
<protein>
    <submittedName>
        <fullName evidence="2">Uncharacterized protein</fullName>
    </submittedName>
</protein>
<sequence length="514" mass="58597">MKSRQRRAPLSEGVAFSYELFGSVDIKNEELLNFTGEKDPGHNSEITEFLRNKSFAHGREPVARQPSYLRFQQAVDVGNGTAEELGGWNNSFVSLEDAAQHVWFISQRSSGAMPFARNFTTADRFLKYAEEHSLFPTEPQEAEMEAPNEPLTAAKWLDIQTTNKALITELLTQFPVSEETLNNCHYLDGMDALSAHSALGYFFFNLMCTPIVPEEETGRSRQTKSVIQRSLEAAMEDKPRSSVPAAVPVAVIVFPRWIITVHEKPFHELGDLLKFLHINCSDHGSSATPRRRRQVMTAPFIFSSFFQIVVGHQLDTVSLTTALDRMGDYVFNVEERAKEREEVIKRITNVRRSFAECAAELTRREHIVSILLQPHMMNSFLTQERVVCQQLESARAHLLRLSKDVGDSRDTVVVTNWYHNATRTWKIICRGNKATRQMLLLMEIMNIIYPVVAFQMLYTMNVPVPFDSGGDPPVTNLYAFFVVMGIILLYLLLCTRAGYALFKRKRWSTRLLTE</sequence>